<gene>
    <name evidence="8" type="ORF">COY90_02030</name>
</gene>
<dbReference type="InterPro" id="IPR015424">
    <property type="entry name" value="PyrdxlP-dep_Trfase"/>
</dbReference>
<comment type="catalytic activity">
    <reaction evidence="6">
        <text>(sulfur carrier)-H + L-cysteine = (sulfur carrier)-SH + L-alanine</text>
        <dbReference type="Rhea" id="RHEA:43892"/>
        <dbReference type="Rhea" id="RHEA-COMP:14737"/>
        <dbReference type="Rhea" id="RHEA-COMP:14739"/>
        <dbReference type="ChEBI" id="CHEBI:29917"/>
        <dbReference type="ChEBI" id="CHEBI:35235"/>
        <dbReference type="ChEBI" id="CHEBI:57972"/>
        <dbReference type="ChEBI" id="CHEBI:64428"/>
        <dbReference type="EC" id="2.8.1.7"/>
    </reaction>
</comment>
<comment type="cofactor">
    <cofactor evidence="1">
        <name>pyridoxal 5'-phosphate</name>
        <dbReference type="ChEBI" id="CHEBI:597326"/>
    </cofactor>
</comment>
<sequence length="326" mass="36200">NTSESLNLLAYCLSDSLKTGDEIVTTIVEHHSNFVPWQQLAIRKKLLLKVVPLNAEKYLDFQTEQGEVDDSKIGFYVNKNTKIVALTHISNVLGTVYPIEKIIKVIKRINPLCIVIVDGAQSVGHMPVDVKKLNADYFAFSGHKMMGPTGVGVLYGRADLLETLPPFLFGGEMIREVHLNRTIFNSIPHKFEAGTPAIAEAIGLGEAVKVLNRIGMDAIKEQEHQLVNQALTALRENIKGLTVLGPDKHRSGIVSFTLEKIHPHDIAQVLAEDGICVRAGHHCAMPLHESMQIEASTRASFYTYNNQADISQLITSLQRVYQLFNR</sequence>
<keyword evidence="4" id="KW-0808">Transferase</keyword>
<accession>A0A2M7QD74</accession>
<feature type="non-terminal residue" evidence="8">
    <location>
        <position position="1"/>
    </location>
</feature>
<keyword evidence="5" id="KW-0663">Pyridoxal phosphate</keyword>
<evidence type="ECO:0000256" key="3">
    <source>
        <dbReference type="ARBA" id="ARBA00012239"/>
    </source>
</evidence>
<dbReference type="SUPFAM" id="SSF53383">
    <property type="entry name" value="PLP-dependent transferases"/>
    <property type="match status" value="1"/>
</dbReference>
<organism evidence="8 9">
    <name type="scientific">Candidatus Roizmanbacteria bacterium CG_4_10_14_0_8_um_filter_39_9</name>
    <dbReference type="NCBI Taxonomy" id="1974829"/>
    <lineage>
        <taxon>Bacteria</taxon>
        <taxon>Candidatus Roizmaniibacteriota</taxon>
    </lineage>
</organism>
<feature type="domain" description="Aminotransferase class V" evidence="7">
    <location>
        <begin position="1"/>
        <end position="313"/>
    </location>
</feature>
<dbReference type="EC" id="2.8.1.7" evidence="3"/>
<reference evidence="9" key="1">
    <citation type="submission" date="2017-09" db="EMBL/GenBank/DDBJ databases">
        <title>Depth-based differentiation of microbial function through sediment-hosted aquifers and enrichment of novel symbionts in the deep terrestrial subsurface.</title>
        <authorList>
            <person name="Probst A.J."/>
            <person name="Ladd B."/>
            <person name="Jarett J.K."/>
            <person name="Geller-Mcgrath D.E."/>
            <person name="Sieber C.M.K."/>
            <person name="Emerson J.B."/>
            <person name="Anantharaman K."/>
            <person name="Thomas B.C."/>
            <person name="Malmstrom R."/>
            <person name="Stieglmeier M."/>
            <person name="Klingl A."/>
            <person name="Woyke T."/>
            <person name="Ryan C.M."/>
            <person name="Banfield J.F."/>
        </authorList>
    </citation>
    <scope>NUCLEOTIDE SEQUENCE [LARGE SCALE GENOMIC DNA]</scope>
</reference>
<dbReference type="Gene3D" id="3.40.640.10">
    <property type="entry name" value="Type I PLP-dependent aspartate aminotransferase-like (Major domain)"/>
    <property type="match status" value="1"/>
</dbReference>
<evidence type="ECO:0000256" key="6">
    <source>
        <dbReference type="ARBA" id="ARBA00050776"/>
    </source>
</evidence>
<evidence type="ECO:0000256" key="4">
    <source>
        <dbReference type="ARBA" id="ARBA00022679"/>
    </source>
</evidence>
<dbReference type="EMBL" id="PFLF01000046">
    <property type="protein sequence ID" value="PIY69164.1"/>
    <property type="molecule type" value="Genomic_DNA"/>
</dbReference>
<dbReference type="GO" id="GO:0031071">
    <property type="term" value="F:cysteine desulfurase activity"/>
    <property type="evidence" value="ECO:0007669"/>
    <property type="project" value="UniProtKB-EC"/>
</dbReference>
<evidence type="ECO:0000313" key="9">
    <source>
        <dbReference type="Proteomes" id="UP000230108"/>
    </source>
</evidence>
<dbReference type="GO" id="GO:0006534">
    <property type="term" value="P:cysteine metabolic process"/>
    <property type="evidence" value="ECO:0007669"/>
    <property type="project" value="InterPro"/>
</dbReference>
<name>A0A2M7QD74_9BACT</name>
<dbReference type="InterPro" id="IPR015422">
    <property type="entry name" value="PyrdxlP-dep_Trfase_small"/>
</dbReference>
<protein>
    <recommendedName>
        <fullName evidence="3">cysteine desulfurase</fullName>
        <ecNumber evidence="3">2.8.1.7</ecNumber>
    </recommendedName>
</protein>
<comment type="similarity">
    <text evidence="2">Belongs to the class-V pyridoxal-phosphate-dependent aminotransferase family. Csd subfamily.</text>
</comment>
<evidence type="ECO:0000313" key="8">
    <source>
        <dbReference type="EMBL" id="PIY69164.1"/>
    </source>
</evidence>
<dbReference type="Proteomes" id="UP000230108">
    <property type="component" value="Unassembled WGS sequence"/>
</dbReference>
<dbReference type="InterPro" id="IPR010970">
    <property type="entry name" value="Cys_dSase_SufS"/>
</dbReference>
<evidence type="ECO:0000256" key="2">
    <source>
        <dbReference type="ARBA" id="ARBA00010447"/>
    </source>
</evidence>
<evidence type="ECO:0000256" key="1">
    <source>
        <dbReference type="ARBA" id="ARBA00001933"/>
    </source>
</evidence>
<dbReference type="InterPro" id="IPR000192">
    <property type="entry name" value="Aminotrans_V_dom"/>
</dbReference>
<evidence type="ECO:0000256" key="5">
    <source>
        <dbReference type="ARBA" id="ARBA00022898"/>
    </source>
</evidence>
<dbReference type="GO" id="GO:0030170">
    <property type="term" value="F:pyridoxal phosphate binding"/>
    <property type="evidence" value="ECO:0007669"/>
    <property type="project" value="InterPro"/>
</dbReference>
<evidence type="ECO:0000259" key="7">
    <source>
        <dbReference type="Pfam" id="PF00266"/>
    </source>
</evidence>
<comment type="caution">
    <text evidence="8">The sequence shown here is derived from an EMBL/GenBank/DDBJ whole genome shotgun (WGS) entry which is preliminary data.</text>
</comment>
<dbReference type="Gene3D" id="3.90.1150.10">
    <property type="entry name" value="Aspartate Aminotransferase, domain 1"/>
    <property type="match status" value="1"/>
</dbReference>
<dbReference type="PANTHER" id="PTHR43586:SF8">
    <property type="entry name" value="CYSTEINE DESULFURASE 1, CHLOROPLASTIC"/>
    <property type="match status" value="1"/>
</dbReference>
<dbReference type="CDD" id="cd06453">
    <property type="entry name" value="SufS_like"/>
    <property type="match status" value="1"/>
</dbReference>
<proteinExistence type="inferred from homology"/>
<dbReference type="PANTHER" id="PTHR43586">
    <property type="entry name" value="CYSTEINE DESULFURASE"/>
    <property type="match status" value="1"/>
</dbReference>
<dbReference type="InterPro" id="IPR015421">
    <property type="entry name" value="PyrdxlP-dep_Trfase_major"/>
</dbReference>
<dbReference type="Pfam" id="PF00266">
    <property type="entry name" value="Aminotran_5"/>
    <property type="match status" value="1"/>
</dbReference>
<dbReference type="AlphaFoldDB" id="A0A2M7QD74"/>